<evidence type="ECO:0000313" key="1">
    <source>
        <dbReference type="EMBL" id="OIQ66175.1"/>
    </source>
</evidence>
<name>A0A1J5PEE3_9ZZZZ</name>
<organism evidence="1">
    <name type="scientific">mine drainage metagenome</name>
    <dbReference type="NCBI Taxonomy" id="410659"/>
    <lineage>
        <taxon>unclassified sequences</taxon>
        <taxon>metagenomes</taxon>
        <taxon>ecological metagenomes</taxon>
    </lineage>
</organism>
<dbReference type="EMBL" id="MLJW01006784">
    <property type="protein sequence ID" value="OIQ66175.1"/>
    <property type="molecule type" value="Genomic_DNA"/>
</dbReference>
<sequence length="151" mass="16527">MLHVLGVGKLGDALRGVGRFFGFELLFKCLCECATHARGTAVRGLSASACPNGLYDAALGGLSQLRGLVFTLYRGCGAGFCHRGRRHKLVAAVDRTKAQIIPAGLVLRHYRHVRDAGLHLFREKFLILGSRVNKRQVQVITVALDQVFVEE</sequence>
<gene>
    <name evidence="1" type="ORF">GALL_522590</name>
</gene>
<protein>
    <submittedName>
        <fullName evidence="1">Uncharacterized protein</fullName>
    </submittedName>
</protein>
<accession>A0A1J5PEE3</accession>
<reference evidence="1" key="1">
    <citation type="submission" date="2016-10" db="EMBL/GenBank/DDBJ databases">
        <title>Sequence of Gallionella enrichment culture.</title>
        <authorList>
            <person name="Poehlein A."/>
            <person name="Muehling M."/>
            <person name="Daniel R."/>
        </authorList>
    </citation>
    <scope>NUCLEOTIDE SEQUENCE</scope>
</reference>
<proteinExistence type="predicted"/>
<dbReference type="AlphaFoldDB" id="A0A1J5PEE3"/>
<comment type="caution">
    <text evidence="1">The sequence shown here is derived from an EMBL/GenBank/DDBJ whole genome shotgun (WGS) entry which is preliminary data.</text>
</comment>